<protein>
    <submittedName>
        <fullName evidence="1">Uncharacterized protein</fullName>
    </submittedName>
</protein>
<accession>A0A9Q1CXW2</accession>
<comment type="caution">
    <text evidence="1">The sequence shown here is derived from an EMBL/GenBank/DDBJ whole genome shotgun (WGS) entry which is preliminary data.</text>
</comment>
<keyword evidence="2" id="KW-1185">Reference proteome</keyword>
<organism evidence="1 2">
    <name type="scientific">Conger conger</name>
    <name type="common">Conger eel</name>
    <name type="synonym">Muraena conger</name>
    <dbReference type="NCBI Taxonomy" id="82655"/>
    <lineage>
        <taxon>Eukaryota</taxon>
        <taxon>Metazoa</taxon>
        <taxon>Chordata</taxon>
        <taxon>Craniata</taxon>
        <taxon>Vertebrata</taxon>
        <taxon>Euteleostomi</taxon>
        <taxon>Actinopterygii</taxon>
        <taxon>Neopterygii</taxon>
        <taxon>Teleostei</taxon>
        <taxon>Anguilliformes</taxon>
        <taxon>Congridae</taxon>
        <taxon>Conger</taxon>
    </lineage>
</organism>
<name>A0A9Q1CXW2_CONCO</name>
<gene>
    <name evidence="1" type="ORF">COCON_G00217590</name>
</gene>
<sequence>MCPIMFSGITSLAVTGLRLALRLCLTQCTFSPSKLENCSTHCNVRMKCIFRHCSTQNLTGFLYILFLWGYFTVFFQNKIIFQDVIKSAFNQIKSQVRHCHFSITVPPNTT</sequence>
<reference evidence="1" key="1">
    <citation type="journal article" date="2023" name="Science">
        <title>Genome structures resolve the early diversification of teleost fishes.</title>
        <authorList>
            <person name="Parey E."/>
            <person name="Louis A."/>
            <person name="Montfort J."/>
            <person name="Bouchez O."/>
            <person name="Roques C."/>
            <person name="Iampietro C."/>
            <person name="Lluch J."/>
            <person name="Castinel A."/>
            <person name="Donnadieu C."/>
            <person name="Desvignes T."/>
            <person name="Floi Bucao C."/>
            <person name="Jouanno E."/>
            <person name="Wen M."/>
            <person name="Mejri S."/>
            <person name="Dirks R."/>
            <person name="Jansen H."/>
            <person name="Henkel C."/>
            <person name="Chen W.J."/>
            <person name="Zahm M."/>
            <person name="Cabau C."/>
            <person name="Klopp C."/>
            <person name="Thompson A.W."/>
            <person name="Robinson-Rechavi M."/>
            <person name="Braasch I."/>
            <person name="Lecointre G."/>
            <person name="Bobe J."/>
            <person name="Postlethwait J.H."/>
            <person name="Berthelot C."/>
            <person name="Roest Crollius H."/>
            <person name="Guiguen Y."/>
        </authorList>
    </citation>
    <scope>NUCLEOTIDE SEQUENCE</scope>
    <source>
        <strain evidence="1">Concon-B</strain>
    </source>
</reference>
<dbReference type="Proteomes" id="UP001152803">
    <property type="component" value="Unassembled WGS sequence"/>
</dbReference>
<proteinExistence type="predicted"/>
<dbReference type="AlphaFoldDB" id="A0A9Q1CXW2"/>
<evidence type="ECO:0000313" key="1">
    <source>
        <dbReference type="EMBL" id="KAJ8252447.1"/>
    </source>
</evidence>
<dbReference type="EMBL" id="JAFJMO010000017">
    <property type="protein sequence ID" value="KAJ8252447.1"/>
    <property type="molecule type" value="Genomic_DNA"/>
</dbReference>
<evidence type="ECO:0000313" key="2">
    <source>
        <dbReference type="Proteomes" id="UP001152803"/>
    </source>
</evidence>